<reference evidence="2 3" key="1">
    <citation type="submission" date="2014-03" db="EMBL/GenBank/DDBJ databases">
        <authorList>
            <person name="Sibley D."/>
            <person name="Venepally P."/>
            <person name="Karamycheva S."/>
            <person name="Hadjithomas M."/>
            <person name="Khan A."/>
            <person name="Brunk B."/>
            <person name="Roos D."/>
            <person name="Caler E."/>
            <person name="Lorenzi H."/>
        </authorList>
    </citation>
    <scope>NUCLEOTIDE SEQUENCE [LARGE SCALE GENOMIC DNA]</scope>
    <source>
        <strain evidence="3">p89</strain>
    </source>
</reference>
<sequence length="268" mass="29549">MEQQQDELKHSWGANELPAGQQGSPLAERQDKTEQGKGGSAPNHQNHAHFVADEADCSTEDGDESLSYMRRGVYVGRGKNYWPVDYSGYPGDPAGGFRRVSIQITPERMRPRKSILKSRCAAPPLDAKAKMNISFGADQVWISDSGARPSFSDVPFGRSRSFVFSEEKNGYVDITNGEVEDVVPLGRTASVARTIVDEIQDRLCERKLTTVSILWERFQSHGNMGDKTEGWAPNLGMPRVAMANLPPRYHVKYPGGAPRPTTCGTCGF</sequence>
<name>A0A086J888_TOXGO</name>
<feature type="compositionally biased region" description="Basic and acidic residues" evidence="1">
    <location>
        <begin position="1"/>
        <end position="10"/>
    </location>
</feature>
<accession>A0A086J888</accession>
<feature type="region of interest" description="Disordered" evidence="1">
    <location>
        <begin position="1"/>
        <end position="45"/>
    </location>
</feature>
<dbReference type="VEuPathDB" id="ToxoDB:TGP89_295360"/>
<evidence type="ECO:0000313" key="2">
    <source>
        <dbReference type="EMBL" id="KFG28356.1"/>
    </source>
</evidence>
<dbReference type="AlphaFoldDB" id="A0A086J888"/>
<dbReference type="Proteomes" id="UP000028828">
    <property type="component" value="Unassembled WGS sequence"/>
</dbReference>
<protein>
    <recommendedName>
        <fullName evidence="4">Inner membrane complex protein 18</fullName>
    </recommendedName>
</protein>
<gene>
    <name evidence="2" type="ORF">TGP89_295360</name>
</gene>
<dbReference type="EMBL" id="AEYI02002409">
    <property type="protein sequence ID" value="KFG28356.1"/>
    <property type="molecule type" value="Genomic_DNA"/>
</dbReference>
<organism evidence="2 3">
    <name type="scientific">Toxoplasma gondii p89</name>
    <dbReference type="NCBI Taxonomy" id="943119"/>
    <lineage>
        <taxon>Eukaryota</taxon>
        <taxon>Sar</taxon>
        <taxon>Alveolata</taxon>
        <taxon>Apicomplexa</taxon>
        <taxon>Conoidasida</taxon>
        <taxon>Coccidia</taxon>
        <taxon>Eucoccidiorida</taxon>
        <taxon>Eimeriorina</taxon>
        <taxon>Sarcocystidae</taxon>
        <taxon>Toxoplasma</taxon>
    </lineage>
</organism>
<evidence type="ECO:0000313" key="3">
    <source>
        <dbReference type="Proteomes" id="UP000028828"/>
    </source>
</evidence>
<evidence type="ECO:0008006" key="4">
    <source>
        <dbReference type="Google" id="ProtNLM"/>
    </source>
</evidence>
<evidence type="ECO:0000256" key="1">
    <source>
        <dbReference type="SAM" id="MobiDB-lite"/>
    </source>
</evidence>
<dbReference type="OrthoDB" id="329108at2759"/>
<comment type="caution">
    <text evidence="2">The sequence shown here is derived from an EMBL/GenBank/DDBJ whole genome shotgun (WGS) entry which is preliminary data.</text>
</comment>
<proteinExistence type="predicted"/>